<proteinExistence type="predicted"/>
<name>A0A5K7ZA69_9BACT</name>
<reference evidence="1 2" key="1">
    <citation type="submission" date="2019-11" db="EMBL/GenBank/DDBJ databases">
        <title>Comparative genomics of hydrocarbon-degrading Desulfosarcina strains.</title>
        <authorList>
            <person name="Watanabe M."/>
            <person name="Kojima H."/>
            <person name="Fukui M."/>
        </authorList>
    </citation>
    <scope>NUCLEOTIDE SEQUENCE [LARGE SCALE GENOMIC DNA]</scope>
    <source>
        <strain evidence="1 2">PP31</strain>
    </source>
</reference>
<protein>
    <submittedName>
        <fullName evidence="1">Uncharacterized protein</fullName>
    </submittedName>
</protein>
<dbReference type="RefSeq" id="WP_155302481.1">
    <property type="nucleotide sequence ID" value="NZ_AP021875.1"/>
</dbReference>
<gene>
    <name evidence="1" type="ORF">DSCW_07840</name>
</gene>
<dbReference type="KEGG" id="dwd:DSCW_07840"/>
<evidence type="ECO:0000313" key="1">
    <source>
        <dbReference type="EMBL" id="BBO73367.1"/>
    </source>
</evidence>
<dbReference type="AlphaFoldDB" id="A0A5K7ZA69"/>
<dbReference type="OrthoDB" id="5420059at2"/>
<accession>A0A5K7ZA69</accession>
<sequence>MKLRDITDCCVHLDVHEKRCDREDFFELVFFQKDVSEWERILAAFLGEPVKPSGKPPTEKDLKITEATGSIRVEQTLFEKEFENGVIIAKFWPWKDDRCITLRMALLPAGS</sequence>
<dbReference type="EMBL" id="AP021875">
    <property type="protein sequence ID" value="BBO73367.1"/>
    <property type="molecule type" value="Genomic_DNA"/>
</dbReference>
<dbReference type="Proteomes" id="UP000427769">
    <property type="component" value="Chromosome"/>
</dbReference>
<evidence type="ECO:0000313" key="2">
    <source>
        <dbReference type="Proteomes" id="UP000427769"/>
    </source>
</evidence>
<keyword evidence="2" id="KW-1185">Reference proteome</keyword>
<organism evidence="1 2">
    <name type="scientific">Desulfosarcina widdelii</name>
    <dbReference type="NCBI Taxonomy" id="947919"/>
    <lineage>
        <taxon>Bacteria</taxon>
        <taxon>Pseudomonadati</taxon>
        <taxon>Thermodesulfobacteriota</taxon>
        <taxon>Desulfobacteria</taxon>
        <taxon>Desulfobacterales</taxon>
        <taxon>Desulfosarcinaceae</taxon>
        <taxon>Desulfosarcina</taxon>
    </lineage>
</organism>